<dbReference type="CDD" id="cd22325">
    <property type="entry name" value="ERCC1_C-like"/>
    <property type="match status" value="1"/>
</dbReference>
<dbReference type="InterPro" id="IPR011335">
    <property type="entry name" value="Restrct_endonuc-II-like"/>
</dbReference>
<dbReference type="AlphaFoldDB" id="A0A1D2MKY5"/>
<dbReference type="GO" id="GO:0003697">
    <property type="term" value="F:single-stranded DNA binding"/>
    <property type="evidence" value="ECO:0007669"/>
    <property type="project" value="TreeGrafter"/>
</dbReference>
<keyword evidence="6" id="KW-0539">Nucleus</keyword>
<evidence type="ECO:0000259" key="10">
    <source>
        <dbReference type="Pfam" id="PF03834"/>
    </source>
</evidence>
<evidence type="ECO:0000256" key="9">
    <source>
        <dbReference type="SAM" id="MobiDB-lite"/>
    </source>
</evidence>
<comment type="caution">
    <text evidence="11">The sequence shown here is derived from an EMBL/GenBank/DDBJ whole genome shotgun (WGS) entry which is preliminary data.</text>
</comment>
<evidence type="ECO:0000256" key="5">
    <source>
        <dbReference type="ARBA" id="ARBA00023204"/>
    </source>
</evidence>
<accession>A0A1D2MKY5</accession>
<dbReference type="InterPro" id="IPR004579">
    <property type="entry name" value="ERCC1/RAD10/SWI10"/>
</dbReference>
<feature type="region of interest" description="Disordered" evidence="9">
    <location>
        <begin position="19"/>
        <end position="45"/>
    </location>
</feature>
<evidence type="ECO:0000256" key="2">
    <source>
        <dbReference type="ARBA" id="ARBA00008283"/>
    </source>
</evidence>
<dbReference type="GO" id="GO:0003684">
    <property type="term" value="F:damaged DNA binding"/>
    <property type="evidence" value="ECO:0007669"/>
    <property type="project" value="InterPro"/>
</dbReference>
<evidence type="ECO:0000256" key="1">
    <source>
        <dbReference type="ARBA" id="ARBA00004123"/>
    </source>
</evidence>
<keyword evidence="12" id="KW-1185">Reference proteome</keyword>
<dbReference type="Gene3D" id="1.10.150.20">
    <property type="entry name" value="5' to 3' exonuclease, C-terminal subdomain"/>
    <property type="match status" value="1"/>
</dbReference>
<evidence type="ECO:0000256" key="3">
    <source>
        <dbReference type="ARBA" id="ARBA00022763"/>
    </source>
</evidence>
<dbReference type="NCBIfam" id="TIGR00597">
    <property type="entry name" value="rad10"/>
    <property type="match status" value="1"/>
</dbReference>
<dbReference type="PANTHER" id="PTHR12749">
    <property type="entry name" value="EXCISION REPAIR CROSS-COMPLEMENTING 1 ERCC1"/>
    <property type="match status" value="1"/>
</dbReference>
<evidence type="ECO:0000256" key="6">
    <source>
        <dbReference type="ARBA" id="ARBA00023242"/>
    </source>
</evidence>
<dbReference type="STRING" id="48709.A0A1D2MKY5"/>
<dbReference type="InterPro" id="IPR047260">
    <property type="entry name" value="ERCC1-like_central_dom"/>
</dbReference>
<sequence length="253" mass="27523">MDEDELDAVLASVPIPELPQASASSSGENIGGSCQSTSSTSSEVPIVGKGSASGVSILVNPRQRGNPVLKHIRNVPWEYAEIVPDYVMGATSCALYLSVRYYNLHPDYIHDRLKELKQSYALRVLLVLIDVPDPYPIMKTLTHIGMLADLTIMPCHSAEEAGKILETYKIYENKPPDVIQEKQDSSAVQQVMDALTSIRSVNKTDAVTLLSAFGSLAKLVEAEPARIALCPGIGPQKALRIHGALHEPFKNDF</sequence>
<proteinExistence type="inferred from homology"/>
<dbReference type="GO" id="GO:0032204">
    <property type="term" value="P:regulation of telomere maintenance"/>
    <property type="evidence" value="ECO:0007669"/>
    <property type="project" value="UniProtKB-ARBA"/>
</dbReference>
<dbReference type="EMBL" id="LJIJ01000941">
    <property type="protein sequence ID" value="ODM93633.1"/>
    <property type="molecule type" value="Genomic_DNA"/>
</dbReference>
<dbReference type="Proteomes" id="UP000094527">
    <property type="component" value="Unassembled WGS sequence"/>
</dbReference>
<feature type="compositionally biased region" description="Polar residues" evidence="9">
    <location>
        <begin position="21"/>
        <end position="35"/>
    </location>
</feature>
<evidence type="ECO:0000313" key="12">
    <source>
        <dbReference type="Proteomes" id="UP000094527"/>
    </source>
</evidence>
<dbReference type="GO" id="GO:0000110">
    <property type="term" value="C:nucleotide-excision repair factor 1 complex"/>
    <property type="evidence" value="ECO:0007669"/>
    <property type="project" value="TreeGrafter"/>
</dbReference>
<reference evidence="11 12" key="1">
    <citation type="journal article" date="2016" name="Genome Biol. Evol.">
        <title>Gene Family Evolution Reflects Adaptation to Soil Environmental Stressors in the Genome of the Collembolan Orchesella cincta.</title>
        <authorList>
            <person name="Faddeeva-Vakhrusheva A."/>
            <person name="Derks M.F."/>
            <person name="Anvar S.Y."/>
            <person name="Agamennone V."/>
            <person name="Suring W."/>
            <person name="Smit S."/>
            <person name="van Straalen N.M."/>
            <person name="Roelofs D."/>
        </authorList>
    </citation>
    <scope>NUCLEOTIDE SEQUENCE [LARGE SCALE GENOMIC DNA]</scope>
    <source>
        <tissue evidence="11">Mixed pool</tissue>
    </source>
</reference>
<evidence type="ECO:0000256" key="8">
    <source>
        <dbReference type="ARBA" id="ARBA00071993"/>
    </source>
</evidence>
<dbReference type="InterPro" id="IPR010994">
    <property type="entry name" value="RuvA_2-like"/>
</dbReference>
<dbReference type="GO" id="GO:0006312">
    <property type="term" value="P:mitotic recombination"/>
    <property type="evidence" value="ECO:0007669"/>
    <property type="project" value="TreeGrafter"/>
</dbReference>
<comment type="subcellular location">
    <subcellularLocation>
        <location evidence="1">Nucleus</location>
    </subcellularLocation>
</comment>
<keyword evidence="3" id="KW-0227">DNA damage</keyword>
<dbReference type="GO" id="GO:0006302">
    <property type="term" value="P:double-strand break repair"/>
    <property type="evidence" value="ECO:0007669"/>
    <property type="project" value="UniProtKB-ARBA"/>
</dbReference>
<name>A0A1D2MKY5_ORCCI</name>
<feature type="domain" description="ERCC1-like central" evidence="10">
    <location>
        <begin position="56"/>
        <end position="169"/>
    </location>
</feature>
<dbReference type="Gene3D" id="3.40.50.10130">
    <property type="match status" value="1"/>
</dbReference>
<dbReference type="OMA" id="PHCVLVH"/>
<evidence type="ECO:0000256" key="4">
    <source>
        <dbReference type="ARBA" id="ARBA00023125"/>
    </source>
</evidence>
<dbReference type="GO" id="GO:0070522">
    <property type="term" value="C:ERCC4-ERCC1 complex"/>
    <property type="evidence" value="ECO:0007669"/>
    <property type="project" value="TreeGrafter"/>
</dbReference>
<evidence type="ECO:0000256" key="7">
    <source>
        <dbReference type="ARBA" id="ARBA00054210"/>
    </source>
</evidence>
<dbReference type="FunFam" id="1.10.150.20:FF:000017">
    <property type="entry name" value="DNA excision repair protein ERCC-1"/>
    <property type="match status" value="1"/>
</dbReference>
<dbReference type="GO" id="GO:0006289">
    <property type="term" value="P:nucleotide-excision repair"/>
    <property type="evidence" value="ECO:0007669"/>
    <property type="project" value="UniProtKB-ARBA"/>
</dbReference>
<dbReference type="GO" id="GO:0070914">
    <property type="term" value="P:UV-damage excision repair"/>
    <property type="evidence" value="ECO:0007669"/>
    <property type="project" value="TreeGrafter"/>
</dbReference>
<protein>
    <recommendedName>
        <fullName evidence="8">DNA excision repair protein ERCC-1</fullName>
    </recommendedName>
</protein>
<evidence type="ECO:0000313" key="11">
    <source>
        <dbReference type="EMBL" id="ODM93633.1"/>
    </source>
</evidence>
<dbReference type="SUPFAM" id="SSF52980">
    <property type="entry name" value="Restriction endonuclease-like"/>
    <property type="match status" value="1"/>
</dbReference>
<keyword evidence="4" id="KW-0238">DNA-binding</keyword>
<dbReference type="Pfam" id="PF14520">
    <property type="entry name" value="HHH_5"/>
    <property type="match status" value="1"/>
</dbReference>
<dbReference type="FunFam" id="3.40.50.10130:FF:000001">
    <property type="entry name" value="DNA excision repair protein ERCC-1"/>
    <property type="match status" value="1"/>
</dbReference>
<dbReference type="SUPFAM" id="SSF47781">
    <property type="entry name" value="RuvA domain 2-like"/>
    <property type="match status" value="1"/>
</dbReference>
<comment type="function">
    <text evidence="7">Non-catalytic component of a structure-specific DNA repair endonuclease responsible for the 5'-incision during DNA repair. Responsible, in conjunction with SLX4, for the first step in the repair of interstrand cross-links (ICL). Participates in the processing of anaphase bridge-generating DNA structures, which consist in incompletely processed DNA lesions arising during S or G2 phase, and can result in cytokinesis failure. Also required for homology-directed repair (HDR) of DNA double-strand breaks, in conjunction with SLX4.</text>
</comment>
<dbReference type="Pfam" id="PF03834">
    <property type="entry name" value="Rad10"/>
    <property type="match status" value="1"/>
</dbReference>
<comment type="similarity">
    <text evidence="2">Belongs to the ERCC1/RAD10/SWI10 family.</text>
</comment>
<dbReference type="PANTHER" id="PTHR12749:SF0">
    <property type="entry name" value="DNA EXCISION REPAIR PROTEIN ERCC-1"/>
    <property type="match status" value="1"/>
</dbReference>
<gene>
    <name evidence="11" type="ORF">Ocin01_13046</name>
</gene>
<organism evidence="11 12">
    <name type="scientific">Orchesella cincta</name>
    <name type="common">Springtail</name>
    <name type="synonym">Podura cincta</name>
    <dbReference type="NCBI Taxonomy" id="48709"/>
    <lineage>
        <taxon>Eukaryota</taxon>
        <taxon>Metazoa</taxon>
        <taxon>Ecdysozoa</taxon>
        <taxon>Arthropoda</taxon>
        <taxon>Hexapoda</taxon>
        <taxon>Collembola</taxon>
        <taxon>Entomobryomorpha</taxon>
        <taxon>Entomobryoidea</taxon>
        <taxon>Orchesellidae</taxon>
        <taxon>Orchesellinae</taxon>
        <taxon>Orchesella</taxon>
    </lineage>
</organism>
<keyword evidence="5" id="KW-0234">DNA repair</keyword>